<dbReference type="SUPFAM" id="SSF53756">
    <property type="entry name" value="UDP-Glycosyltransferase/glycogen phosphorylase"/>
    <property type="match status" value="1"/>
</dbReference>
<name>A0AAX1EZT6_9PROT</name>
<dbReference type="GO" id="GO:0009244">
    <property type="term" value="P:lipopolysaccharide core region biosynthetic process"/>
    <property type="evidence" value="ECO:0007669"/>
    <property type="project" value="TreeGrafter"/>
</dbReference>
<dbReference type="AlphaFoldDB" id="A0AAX1EZT6"/>
<dbReference type="Gene3D" id="3.40.50.2000">
    <property type="entry name" value="Glycogen Phosphorylase B"/>
    <property type="match status" value="1"/>
</dbReference>
<reference evidence="3 4" key="1">
    <citation type="journal article" date="2019" name="ISME J.">
        <title>Evolution in action: habitat transition from sediment to the pelagial leads to genome streamlining in Methylophilaceae.</title>
        <authorList>
            <person name="Salcher M."/>
            <person name="Schaefle D."/>
            <person name="Kaspar M."/>
            <person name="Neuenschwander S.M."/>
            <person name="Ghai R."/>
        </authorList>
    </citation>
    <scope>NUCLEOTIDE SEQUENCE [LARGE SCALE GENOMIC DNA]</scope>
    <source>
        <strain evidence="3 4">MMS-RVI-51</strain>
    </source>
</reference>
<gene>
    <name evidence="3" type="ORF">FIT94_04265</name>
</gene>
<dbReference type="KEGG" id="muv:FIT94_04265"/>
<dbReference type="InterPro" id="IPR002201">
    <property type="entry name" value="Glyco_trans_9"/>
</dbReference>
<dbReference type="GO" id="GO:0005829">
    <property type="term" value="C:cytosol"/>
    <property type="evidence" value="ECO:0007669"/>
    <property type="project" value="TreeGrafter"/>
</dbReference>
<sequence>MNRHFKKYYFYFLARLLDLLGQYDKSFANFAKVIRFRTFFWDVQSRYVAAYQKSSKNFSIEIHGGIGDFLQHLPFILQNKSARYIVATHFKGAPAFFKSLNIKVEQYYFYSKKEEYRGIRNFLKQNEHSYICPRALFFKASPFGSPRVLKNTKRKTIGIHPGASELASYKAIPVEFIKTLVKDLNQEGFKVILFGTKKELSKLQRLKDKDILFASDTNIIKNLSFVEHCDFFIGSDSVFKTMASMLKKPTIVLHQNHKNNFRDRVFITPYVREHMMHVYQYTNFNKREMQSALQFISNVMNSELNNA</sequence>
<proteinExistence type="predicted"/>
<dbReference type="Pfam" id="PF01075">
    <property type="entry name" value="Glyco_transf_9"/>
    <property type="match status" value="1"/>
</dbReference>
<dbReference type="InterPro" id="IPR051199">
    <property type="entry name" value="LPS_LOS_Heptosyltrfase"/>
</dbReference>
<protein>
    <submittedName>
        <fullName evidence="3">Glycosyltransferase family 9 protein</fullName>
    </submittedName>
</protein>
<accession>A0AAX1EZT6</accession>
<dbReference type="GeneID" id="66285095"/>
<evidence type="ECO:0000313" key="3">
    <source>
        <dbReference type="EMBL" id="QDC41275.1"/>
    </source>
</evidence>
<dbReference type="GO" id="GO:0008713">
    <property type="term" value="F:ADP-heptose-lipopolysaccharide heptosyltransferase activity"/>
    <property type="evidence" value="ECO:0007669"/>
    <property type="project" value="TreeGrafter"/>
</dbReference>
<dbReference type="EMBL" id="CP040953">
    <property type="protein sequence ID" value="QDC41275.1"/>
    <property type="molecule type" value="Genomic_DNA"/>
</dbReference>
<evidence type="ECO:0000313" key="4">
    <source>
        <dbReference type="Proteomes" id="UP000314901"/>
    </source>
</evidence>
<organism evidence="3 4">
    <name type="scientific">Candidatus Methylopumilus universalis</name>
    <dbReference type="NCBI Taxonomy" id="2588536"/>
    <lineage>
        <taxon>Bacteria</taxon>
        <taxon>Pseudomonadati</taxon>
        <taxon>Pseudomonadota</taxon>
        <taxon>Betaproteobacteria</taxon>
        <taxon>Nitrosomonadales</taxon>
        <taxon>Methylophilaceae</taxon>
        <taxon>Candidatus Methylopumilus</taxon>
    </lineage>
</organism>
<dbReference type="RefSeq" id="WP_139867954.1">
    <property type="nucleotide sequence ID" value="NZ_CP040949.1"/>
</dbReference>
<evidence type="ECO:0000256" key="1">
    <source>
        <dbReference type="ARBA" id="ARBA00022676"/>
    </source>
</evidence>
<evidence type="ECO:0000256" key="2">
    <source>
        <dbReference type="ARBA" id="ARBA00022679"/>
    </source>
</evidence>
<keyword evidence="2" id="KW-0808">Transferase</keyword>
<dbReference type="PANTHER" id="PTHR30160">
    <property type="entry name" value="TETRAACYLDISACCHARIDE 4'-KINASE-RELATED"/>
    <property type="match status" value="1"/>
</dbReference>
<dbReference type="Proteomes" id="UP000314901">
    <property type="component" value="Chromosome"/>
</dbReference>
<keyword evidence="1" id="KW-0328">Glycosyltransferase</keyword>